<reference evidence="2 4" key="1">
    <citation type="journal article" date="2017" name="Nature">
        <title>The sunflower genome provides insights into oil metabolism, flowering and Asterid evolution.</title>
        <authorList>
            <person name="Badouin H."/>
            <person name="Gouzy J."/>
            <person name="Grassa C.J."/>
            <person name="Murat F."/>
            <person name="Staton S.E."/>
            <person name="Cottret L."/>
            <person name="Lelandais-Briere C."/>
            <person name="Owens G.L."/>
            <person name="Carrere S."/>
            <person name="Mayjonade B."/>
            <person name="Legrand L."/>
            <person name="Gill N."/>
            <person name="Kane N.C."/>
            <person name="Bowers J.E."/>
            <person name="Hubner S."/>
            <person name="Bellec A."/>
            <person name="Berard A."/>
            <person name="Berges H."/>
            <person name="Blanchet N."/>
            <person name="Boniface M.C."/>
            <person name="Brunel D."/>
            <person name="Catrice O."/>
            <person name="Chaidir N."/>
            <person name="Claudel C."/>
            <person name="Donnadieu C."/>
            <person name="Faraut T."/>
            <person name="Fievet G."/>
            <person name="Helmstetter N."/>
            <person name="King M."/>
            <person name="Knapp S.J."/>
            <person name="Lai Z."/>
            <person name="Le Paslier M.C."/>
            <person name="Lippi Y."/>
            <person name="Lorenzon L."/>
            <person name="Mandel J.R."/>
            <person name="Marage G."/>
            <person name="Marchand G."/>
            <person name="Marquand E."/>
            <person name="Bret-Mestries E."/>
            <person name="Morien E."/>
            <person name="Nambeesan S."/>
            <person name="Nguyen T."/>
            <person name="Pegot-Espagnet P."/>
            <person name="Pouilly N."/>
            <person name="Raftis F."/>
            <person name="Sallet E."/>
            <person name="Schiex T."/>
            <person name="Thomas J."/>
            <person name="Vandecasteele C."/>
            <person name="Vares D."/>
            <person name="Vear F."/>
            <person name="Vautrin S."/>
            <person name="Crespi M."/>
            <person name="Mangin B."/>
            <person name="Burke J.M."/>
            <person name="Salse J."/>
            <person name="Munos S."/>
            <person name="Vincourt P."/>
            <person name="Rieseberg L.H."/>
            <person name="Langlade N.B."/>
        </authorList>
    </citation>
    <scope>NUCLEOTIDE SEQUENCE [LARGE SCALE GENOMIC DNA]</scope>
    <source>
        <strain evidence="4">cv. SF193</strain>
        <tissue evidence="2">Leaves</tissue>
    </source>
</reference>
<dbReference type="STRING" id="4232.A0A251U691"/>
<reference evidence="2" key="3">
    <citation type="submission" date="2020-06" db="EMBL/GenBank/DDBJ databases">
        <title>Helianthus annuus Genome sequencing and assembly Release 2.</title>
        <authorList>
            <person name="Gouzy J."/>
            <person name="Langlade N."/>
            <person name="Munos S."/>
        </authorList>
    </citation>
    <scope>NUCLEOTIDE SEQUENCE</scope>
    <source>
        <tissue evidence="2">Leaves</tissue>
    </source>
</reference>
<keyword evidence="2" id="KW-0808">Transferase</keyword>
<sequence length="179" mass="20537">MVKLSMTEVYLVENDEEFLTEKGGFLLIIQTDERIYSKNGRERNRERMGSLYLSPHNRTIYAALTGRRSSSVTPPSPESPVTPLVLNCPSNLHRTDGAFITGDNDGYVTIWNAQSKRRVFEGMAINDHDADREASNSTIVERIVEFTHRIMDKRPRKRPRLDWDMPDPVHPPPKIKGCR</sequence>
<feature type="region of interest" description="Disordered" evidence="1">
    <location>
        <begin position="157"/>
        <end position="179"/>
    </location>
</feature>
<accession>A0A251U691</accession>
<evidence type="ECO:0000313" key="3">
    <source>
        <dbReference type="EMBL" id="OTG18563.1"/>
    </source>
</evidence>
<dbReference type="EMBL" id="CM007897">
    <property type="protein sequence ID" value="OTG18563.1"/>
    <property type="molecule type" value="Genomic_DNA"/>
</dbReference>
<dbReference type="GO" id="GO:0004712">
    <property type="term" value="F:protein serine/threonine/tyrosine kinase activity"/>
    <property type="evidence" value="ECO:0007669"/>
    <property type="project" value="UniProtKB-EC"/>
</dbReference>
<feature type="compositionally biased region" description="Pro residues" evidence="1">
    <location>
        <begin position="168"/>
        <end position="179"/>
    </location>
</feature>
<evidence type="ECO:0000313" key="2">
    <source>
        <dbReference type="EMBL" id="KAF5795383.1"/>
    </source>
</evidence>
<keyword evidence="2" id="KW-0418">Kinase</keyword>
<evidence type="ECO:0000313" key="4">
    <source>
        <dbReference type="Proteomes" id="UP000215914"/>
    </source>
</evidence>
<organism evidence="3 4">
    <name type="scientific">Helianthus annuus</name>
    <name type="common">Common sunflower</name>
    <dbReference type="NCBI Taxonomy" id="4232"/>
    <lineage>
        <taxon>Eukaryota</taxon>
        <taxon>Viridiplantae</taxon>
        <taxon>Streptophyta</taxon>
        <taxon>Embryophyta</taxon>
        <taxon>Tracheophyta</taxon>
        <taxon>Spermatophyta</taxon>
        <taxon>Magnoliopsida</taxon>
        <taxon>eudicotyledons</taxon>
        <taxon>Gunneridae</taxon>
        <taxon>Pentapetalae</taxon>
        <taxon>asterids</taxon>
        <taxon>campanulids</taxon>
        <taxon>Asterales</taxon>
        <taxon>Asteraceae</taxon>
        <taxon>Asteroideae</taxon>
        <taxon>Heliantheae alliance</taxon>
        <taxon>Heliantheae</taxon>
        <taxon>Helianthus</taxon>
    </lineage>
</organism>
<protein>
    <submittedName>
        <fullName evidence="2">Dual-specificity kinase</fullName>
        <ecNumber evidence="2">2.7.12.1</ecNumber>
    </submittedName>
</protein>
<dbReference type="AlphaFoldDB" id="A0A251U691"/>
<gene>
    <name evidence="3" type="ORF">HannXRQ_Chr08g0224421</name>
    <name evidence="2" type="ORF">HanXRQr2_Chr08g0339031</name>
</gene>
<dbReference type="EMBL" id="MNCJ02000323">
    <property type="protein sequence ID" value="KAF5795383.1"/>
    <property type="molecule type" value="Genomic_DNA"/>
</dbReference>
<keyword evidence="4" id="KW-1185">Reference proteome</keyword>
<dbReference type="InParanoid" id="A0A251U691"/>
<dbReference type="EC" id="2.7.12.1" evidence="2"/>
<dbReference type="Proteomes" id="UP000215914">
    <property type="component" value="Chromosome 8"/>
</dbReference>
<proteinExistence type="predicted"/>
<name>A0A251U691_HELAN</name>
<evidence type="ECO:0000256" key="1">
    <source>
        <dbReference type="SAM" id="MobiDB-lite"/>
    </source>
</evidence>
<reference evidence="3" key="2">
    <citation type="submission" date="2017-02" db="EMBL/GenBank/DDBJ databases">
        <title>Sunflower complete genome.</title>
        <authorList>
            <person name="Langlade N."/>
            <person name="Munos S."/>
        </authorList>
    </citation>
    <scope>NUCLEOTIDE SEQUENCE [LARGE SCALE GENOMIC DNA]</scope>
    <source>
        <tissue evidence="3">Leaves</tissue>
    </source>
</reference>
<dbReference type="Gramene" id="mRNA:HanXRQr2_Chr08g0339031">
    <property type="protein sequence ID" value="mRNA:HanXRQr2_Chr08g0339031"/>
    <property type="gene ID" value="HanXRQr2_Chr08g0339031"/>
</dbReference>